<name>A0A183GNC4_HELPZ</name>
<protein>
    <submittedName>
        <fullName evidence="3">RNase H domain-containing protein</fullName>
    </submittedName>
</protein>
<dbReference type="GO" id="GO:0003676">
    <property type="term" value="F:nucleic acid binding"/>
    <property type="evidence" value="ECO:0007669"/>
    <property type="project" value="InterPro"/>
</dbReference>
<sequence>MATCAYLVQNGASLLLAGKCKLPNVKNRPTVPKMEYHALTMATRLAHSIVNALQRRTTISTVYILTDSEIALCWVKNTIKENSAGVYVNNRRREIHQIVKNLPDNVKFGYVSTSMNPADCATRGLQKDELSQHIWWYGPEFITKKTEEWEEECKVFSLQHEDHCFIALTRDSRLQPSDLIDRKRYKCLSSCQTSIAYVLRFISGVISRVNVDLRTIEQHIPEIPHMTTNTYVTAEERKMALRVMTKNHQQVYLSDLRKKNLKHLKLRLDDNAILRCRGRLEKTNLAYDAQERWEDSPILRPIDFIQRDMVVTYPLEYIREDEEEEEYLPQEEIVSSALADKQRKLCRTVTNTLSDSGKYGAENISQVYENDIRSV</sequence>
<evidence type="ECO:0000313" key="3">
    <source>
        <dbReference type="WBParaSite" id="HPBE_0002419401-mRNA-1"/>
    </source>
</evidence>
<keyword evidence="2" id="KW-1185">Reference proteome</keyword>
<organism evidence="2 3">
    <name type="scientific">Heligmosomoides polygyrus</name>
    <name type="common">Parasitic roundworm</name>
    <dbReference type="NCBI Taxonomy" id="6339"/>
    <lineage>
        <taxon>Eukaryota</taxon>
        <taxon>Metazoa</taxon>
        <taxon>Ecdysozoa</taxon>
        <taxon>Nematoda</taxon>
        <taxon>Chromadorea</taxon>
        <taxon>Rhabditida</taxon>
        <taxon>Rhabditina</taxon>
        <taxon>Rhabditomorpha</taxon>
        <taxon>Strongyloidea</taxon>
        <taxon>Heligmosomidae</taxon>
        <taxon>Heligmosomoides</taxon>
    </lineage>
</organism>
<dbReference type="EMBL" id="UZAH01035978">
    <property type="protein sequence ID" value="VDP43409.1"/>
    <property type="molecule type" value="Genomic_DNA"/>
</dbReference>
<reference evidence="1 2" key="1">
    <citation type="submission" date="2018-11" db="EMBL/GenBank/DDBJ databases">
        <authorList>
            <consortium name="Pathogen Informatics"/>
        </authorList>
    </citation>
    <scope>NUCLEOTIDE SEQUENCE [LARGE SCALE GENOMIC DNA]</scope>
</reference>
<dbReference type="InterPro" id="IPR008042">
    <property type="entry name" value="Retrotrans_Pao"/>
</dbReference>
<dbReference type="AlphaFoldDB" id="A0A183GNC4"/>
<dbReference type="PANTHER" id="PTHR47331">
    <property type="entry name" value="PHD-TYPE DOMAIN-CONTAINING PROTEIN"/>
    <property type="match status" value="1"/>
</dbReference>
<accession>A0A3P8HA00</accession>
<dbReference type="Gene3D" id="3.30.420.10">
    <property type="entry name" value="Ribonuclease H-like superfamily/Ribonuclease H"/>
    <property type="match status" value="1"/>
</dbReference>
<accession>A0A183GNC4</accession>
<dbReference type="OrthoDB" id="5872088at2759"/>
<dbReference type="Pfam" id="PF05380">
    <property type="entry name" value="Peptidase_A17"/>
    <property type="match status" value="1"/>
</dbReference>
<dbReference type="InterPro" id="IPR036397">
    <property type="entry name" value="RNaseH_sf"/>
</dbReference>
<dbReference type="Proteomes" id="UP000050761">
    <property type="component" value="Unassembled WGS sequence"/>
</dbReference>
<reference evidence="3" key="2">
    <citation type="submission" date="2019-09" db="UniProtKB">
        <authorList>
            <consortium name="WormBaseParasite"/>
        </authorList>
    </citation>
    <scope>IDENTIFICATION</scope>
</reference>
<evidence type="ECO:0000313" key="2">
    <source>
        <dbReference type="Proteomes" id="UP000050761"/>
    </source>
</evidence>
<gene>
    <name evidence="1" type="ORF">HPBE_LOCUS24194</name>
</gene>
<evidence type="ECO:0000313" key="1">
    <source>
        <dbReference type="EMBL" id="VDP43409.1"/>
    </source>
</evidence>
<dbReference type="WBParaSite" id="HPBE_0002419401-mRNA-1">
    <property type="protein sequence ID" value="HPBE_0002419401-mRNA-1"/>
    <property type="gene ID" value="HPBE_0002419401"/>
</dbReference>
<proteinExistence type="predicted"/>